<evidence type="ECO:0000256" key="6">
    <source>
        <dbReference type="RuleBase" id="RU366067"/>
    </source>
</evidence>
<evidence type="ECO:0000256" key="5">
    <source>
        <dbReference type="ARBA" id="ARBA00022801"/>
    </source>
</evidence>
<organism evidence="7 8">
    <name type="scientific">Rheinheimera riviphila</name>
    <dbReference type="NCBI Taxonomy" id="1834037"/>
    <lineage>
        <taxon>Bacteria</taxon>
        <taxon>Pseudomonadati</taxon>
        <taxon>Pseudomonadota</taxon>
        <taxon>Gammaproteobacteria</taxon>
        <taxon>Chromatiales</taxon>
        <taxon>Chromatiaceae</taxon>
        <taxon>Rheinheimera</taxon>
    </lineage>
</organism>
<dbReference type="InterPro" id="IPR019500">
    <property type="entry name" value="Pep_S46"/>
</dbReference>
<dbReference type="Pfam" id="PF10459">
    <property type="entry name" value="Peptidase_S46"/>
    <property type="match status" value="1"/>
</dbReference>
<keyword evidence="2 6" id="KW-0031">Aminopeptidase</keyword>
<keyword evidence="6" id="KW-0720">Serine protease</keyword>
<dbReference type="GO" id="GO:0043171">
    <property type="term" value="P:peptide catabolic process"/>
    <property type="evidence" value="ECO:0007669"/>
    <property type="project" value="UniProtKB-UniRule"/>
</dbReference>
<dbReference type="InterPro" id="IPR009003">
    <property type="entry name" value="Peptidase_S1_PA"/>
</dbReference>
<proteinExistence type="inferred from homology"/>
<feature type="signal peptide" evidence="6">
    <location>
        <begin position="1"/>
        <end position="18"/>
    </location>
</feature>
<comment type="caution">
    <text evidence="7">The sequence shown here is derived from an EMBL/GenBank/DDBJ whole genome shotgun (WGS) entry which is preliminary data.</text>
</comment>
<dbReference type="EC" id="3.4.14.-" evidence="6"/>
<dbReference type="Gene3D" id="2.40.10.10">
    <property type="entry name" value="Trypsin-like serine proteases"/>
    <property type="match status" value="1"/>
</dbReference>
<accession>A0A437QG14</accession>
<evidence type="ECO:0000313" key="8">
    <source>
        <dbReference type="Proteomes" id="UP000283077"/>
    </source>
</evidence>
<name>A0A437QG14_9GAMM</name>
<protein>
    <recommendedName>
        <fullName evidence="6">Dipeptidyl-peptidase</fullName>
        <ecNumber evidence="6">3.4.14.-</ecNumber>
    </recommendedName>
</protein>
<keyword evidence="4 6" id="KW-0732">Signal</keyword>
<dbReference type="EMBL" id="SACS01000024">
    <property type="protein sequence ID" value="RVU33280.1"/>
    <property type="molecule type" value="Genomic_DNA"/>
</dbReference>
<dbReference type="OrthoDB" id="9805367at2"/>
<comment type="function">
    <text evidence="6">Catalyzes the removal of dipeptides from the N-terminus of oligopeptides.</text>
</comment>
<gene>
    <name evidence="7" type="ORF">EOE67_17660</name>
</gene>
<keyword evidence="8" id="KW-1185">Reference proteome</keyword>
<dbReference type="PANTHER" id="PTHR38469">
    <property type="entry name" value="PERIPLASMIC PEPTIDASE SUBFAMILY S1B"/>
    <property type="match status" value="1"/>
</dbReference>
<dbReference type="GO" id="GO:0070009">
    <property type="term" value="F:serine-type aminopeptidase activity"/>
    <property type="evidence" value="ECO:0007669"/>
    <property type="project" value="UniProtKB-UniRule"/>
</dbReference>
<evidence type="ECO:0000256" key="3">
    <source>
        <dbReference type="ARBA" id="ARBA00022670"/>
    </source>
</evidence>
<dbReference type="Proteomes" id="UP000283077">
    <property type="component" value="Unassembled WGS sequence"/>
</dbReference>
<dbReference type="InterPro" id="IPR043504">
    <property type="entry name" value="Peptidase_S1_PA_chymotrypsin"/>
</dbReference>
<evidence type="ECO:0000256" key="4">
    <source>
        <dbReference type="ARBA" id="ARBA00022729"/>
    </source>
</evidence>
<dbReference type="PANTHER" id="PTHR38469:SF1">
    <property type="entry name" value="PERIPLASMIC PEPTIDASE SUBFAMILY S1B"/>
    <property type="match status" value="1"/>
</dbReference>
<evidence type="ECO:0000256" key="1">
    <source>
        <dbReference type="ARBA" id="ARBA00010491"/>
    </source>
</evidence>
<dbReference type="GO" id="GO:0006508">
    <property type="term" value="P:proteolysis"/>
    <property type="evidence" value="ECO:0007669"/>
    <property type="project" value="UniProtKB-KW"/>
</dbReference>
<evidence type="ECO:0000313" key="7">
    <source>
        <dbReference type="EMBL" id="RVU33280.1"/>
    </source>
</evidence>
<dbReference type="AlphaFoldDB" id="A0A437QG14"/>
<reference evidence="7 8" key="1">
    <citation type="submission" date="2019-01" db="EMBL/GenBank/DDBJ databases">
        <authorList>
            <person name="Chen W.-M."/>
        </authorList>
    </citation>
    <scope>NUCLEOTIDE SEQUENCE [LARGE SCALE GENOMIC DNA]</scope>
    <source>
        <strain evidence="7 8">KYPC3</strain>
    </source>
</reference>
<evidence type="ECO:0000256" key="2">
    <source>
        <dbReference type="ARBA" id="ARBA00022438"/>
    </source>
</evidence>
<sequence length="720" mass="79939">MKKTMLAMALLVSANGWADEGMWQPHQLPELEAVLKSKGLEIDAASITQLTTFPMNAVISLGGCTASFISNQGLAVTNHHCAYGSIQHNSTAQNNLLQTGFLAKTLNEELPASPGSKIFVTEQVSNVTKQINQELTPQLLGKERFDKIDQLRKELIAECEATAGYRCGVYSFHGGLEYYLIKQLEIKDVRLVHAPAGGVGKFGGDIDNWMWPRHTGDYSFYRAYVGKDGKPAEFNAENVPFTPPSFLKVSAKGVQENDFVMVIGYPGRTNRYNTAFELKNMFTQNLPLSKAYREQTIELIKQIAPAGSEARIKYESILAGLANYAKNYEGMLASYQKGTTQQRKDSSEQMMQSWIKADAGRQARFAPALKNLQQLSEQSIEFQQRDLILNYFGYAQTFSTARKLYRLAHESTKPNEDRETGYQERDQERFAAGLKRMSRSFDPQVDLEIAMHFLKHYSQLPAKQRVAAFDTFFGLTGADVDEKALKEKLQAMYQQTKLGDEVERLAWVGKSVDDFKASEDPMIQFAVAMFDTDLAEENAGKELMGKFAVARPKAMEAVIAFNKTQNKPVYADANGTLRVTFGTVQGYQPRDAVSYSPFTTVKGIVEKATGIDPFDAPPVQLAAIQKADFAGYTHPVLNTVPVNFLSNVDTTGGNSGSPTLNGKAELVGLLFDGVIEGIIGDVDYDPALNRSIHVDSRYMLWQMEKADGAANLLKEMEIVR</sequence>
<keyword evidence="5 6" id="KW-0378">Hydrolase</keyword>
<keyword evidence="3 6" id="KW-0645">Protease</keyword>
<dbReference type="RefSeq" id="WP_127700653.1">
    <property type="nucleotide sequence ID" value="NZ_SACS01000024.1"/>
</dbReference>
<comment type="similarity">
    <text evidence="1 6">Belongs to the peptidase S46 family.</text>
</comment>
<dbReference type="GO" id="GO:0008239">
    <property type="term" value="F:dipeptidyl-peptidase activity"/>
    <property type="evidence" value="ECO:0007669"/>
    <property type="project" value="UniProtKB-UniRule"/>
</dbReference>
<feature type="chain" id="PRO_5023160288" description="Dipeptidyl-peptidase" evidence="6">
    <location>
        <begin position="19"/>
        <end position="720"/>
    </location>
</feature>
<dbReference type="SUPFAM" id="SSF50494">
    <property type="entry name" value="Trypsin-like serine proteases"/>
    <property type="match status" value="1"/>
</dbReference>